<dbReference type="InterPro" id="IPR000477">
    <property type="entry name" value="RT_dom"/>
</dbReference>
<proteinExistence type="predicted"/>
<feature type="domain" description="Reverse transcriptase" evidence="1">
    <location>
        <begin position="252"/>
        <end position="341"/>
    </location>
</feature>
<name>A0A2N9I4C0_FAGSY</name>
<organism evidence="2">
    <name type="scientific">Fagus sylvatica</name>
    <name type="common">Beechnut</name>
    <dbReference type="NCBI Taxonomy" id="28930"/>
    <lineage>
        <taxon>Eukaryota</taxon>
        <taxon>Viridiplantae</taxon>
        <taxon>Streptophyta</taxon>
        <taxon>Embryophyta</taxon>
        <taxon>Tracheophyta</taxon>
        <taxon>Spermatophyta</taxon>
        <taxon>Magnoliopsida</taxon>
        <taxon>eudicotyledons</taxon>
        <taxon>Gunneridae</taxon>
        <taxon>Pentapetalae</taxon>
        <taxon>rosids</taxon>
        <taxon>fabids</taxon>
        <taxon>Fagales</taxon>
        <taxon>Fagaceae</taxon>
        <taxon>Fagus</taxon>
    </lineage>
</organism>
<dbReference type="EMBL" id="OIVN01004668">
    <property type="protein sequence ID" value="SPD18661.1"/>
    <property type="molecule type" value="Genomic_DNA"/>
</dbReference>
<sequence length="389" mass="44339">METKGCFWAGGGCLDMTVFPSFIMVCGDPWEFMTKLVKEIGSMVKALSARVFIRVFEVCWSFVLIPPNGGSRDHRPVCIYSPHIASRFPFCLWLCSFRFCDSAAHLLVCRASFPSSAVQKSLGNGRQKVGIYREKDEIMWRQRSRVSWLTEGDKNTKFFHESASKRRRTNTIMGIHDQNVVWQTDPLELERVTVDYFTQMFTSSNPHAIDDVVEKIVGVVNPGLNDDLIQPFTHAEVQRVLFQMHPSKAPSPDDSQSAFVPGRMILDNIIIAFETIHYLKNLRNGKNAQMAVKLDMSKAYDRVEWDYLQAIMLKLGFHENWVRLIMVCVRTPTYAVMVNGEPKGYVKPQRGCHNPIFTLGIFLGVDTRNGATRTEPVRPKKGPPRQNNL</sequence>
<reference evidence="2" key="1">
    <citation type="submission" date="2018-02" db="EMBL/GenBank/DDBJ databases">
        <authorList>
            <person name="Cohen D.B."/>
            <person name="Kent A.D."/>
        </authorList>
    </citation>
    <scope>NUCLEOTIDE SEQUENCE</scope>
</reference>
<dbReference type="InterPro" id="IPR052343">
    <property type="entry name" value="Retrotransposon-Effector_Assoc"/>
</dbReference>
<dbReference type="PANTHER" id="PTHR46890:SF48">
    <property type="entry name" value="RNA-DIRECTED DNA POLYMERASE"/>
    <property type="match status" value="1"/>
</dbReference>
<accession>A0A2N9I4C0</accession>
<dbReference type="AlphaFoldDB" id="A0A2N9I4C0"/>
<evidence type="ECO:0000259" key="1">
    <source>
        <dbReference type="Pfam" id="PF00078"/>
    </source>
</evidence>
<dbReference type="PANTHER" id="PTHR46890">
    <property type="entry name" value="NON-LTR RETROLELEMENT REVERSE TRANSCRIPTASE-LIKE PROTEIN-RELATED"/>
    <property type="match status" value="1"/>
</dbReference>
<gene>
    <name evidence="2" type="ORF">FSB_LOCUS46543</name>
</gene>
<evidence type="ECO:0000313" key="2">
    <source>
        <dbReference type="EMBL" id="SPD18661.1"/>
    </source>
</evidence>
<protein>
    <recommendedName>
        <fullName evidence="1">Reverse transcriptase domain-containing protein</fullName>
    </recommendedName>
</protein>
<dbReference type="Pfam" id="PF00078">
    <property type="entry name" value="RVT_1"/>
    <property type="match status" value="1"/>
</dbReference>